<keyword evidence="5 8" id="KW-0472">Membrane</keyword>
<dbReference type="HAMAP" id="MF_01416">
    <property type="entry name" value="ATP_synth_delta_bact"/>
    <property type="match status" value="1"/>
</dbReference>
<reference evidence="9 10" key="1">
    <citation type="submission" date="2015-11" db="EMBL/GenBank/DDBJ databases">
        <title>Whole-Genome Sequence of Candidatus Oderbacter manganicum from the National Park Lower Oder Valley, Germany.</title>
        <authorList>
            <person name="Braun B."/>
            <person name="Liere K."/>
            <person name="Szewzyk U."/>
        </authorList>
    </citation>
    <scope>NUCLEOTIDE SEQUENCE [LARGE SCALE GENOMIC DNA]</scope>
    <source>
        <strain evidence="9 10">OTSz_A_272</strain>
    </source>
</reference>
<dbReference type="STRING" id="1759059.ATE48_09825"/>
<evidence type="ECO:0000256" key="2">
    <source>
        <dbReference type="ARBA" id="ARBA00022448"/>
    </source>
</evidence>
<keyword evidence="4 8" id="KW-0406">Ion transport</keyword>
<evidence type="ECO:0000256" key="7">
    <source>
        <dbReference type="ARBA" id="ARBA00023310"/>
    </source>
</evidence>
<keyword evidence="7 8" id="KW-0066">ATP synthesis</keyword>
<keyword evidence="10" id="KW-1185">Reference proteome</keyword>
<evidence type="ECO:0000256" key="8">
    <source>
        <dbReference type="HAMAP-Rule" id="MF_01416"/>
    </source>
</evidence>
<evidence type="ECO:0000256" key="4">
    <source>
        <dbReference type="ARBA" id="ARBA00023065"/>
    </source>
</evidence>
<gene>
    <name evidence="8" type="primary">atpH</name>
    <name evidence="9" type="ORF">ATE48_09825</name>
</gene>
<dbReference type="GO" id="GO:0046933">
    <property type="term" value="F:proton-transporting ATP synthase activity, rotational mechanism"/>
    <property type="evidence" value="ECO:0007669"/>
    <property type="project" value="UniProtKB-UniRule"/>
</dbReference>
<dbReference type="EMBL" id="CP013244">
    <property type="protein sequence ID" value="ANP46196.1"/>
    <property type="molecule type" value="Genomic_DNA"/>
</dbReference>
<evidence type="ECO:0000256" key="3">
    <source>
        <dbReference type="ARBA" id="ARBA00022781"/>
    </source>
</evidence>
<dbReference type="AlphaFoldDB" id="A0A1B1AHZ7"/>
<dbReference type="KEGG" id="cbot:ATE48_09825"/>
<comment type="function">
    <text evidence="8">F(1)F(0) ATP synthase produces ATP from ADP in the presence of a proton or sodium gradient. F-type ATPases consist of two structural domains, F(1) containing the extramembraneous catalytic core and F(0) containing the membrane proton channel, linked together by a central stalk and a peripheral stalk. During catalysis, ATP synthesis in the catalytic domain of F(1) is coupled via a rotary mechanism of the central stalk subunits to proton translocation.</text>
</comment>
<keyword evidence="3 8" id="KW-0375">Hydrogen ion transport</keyword>
<dbReference type="Gene3D" id="1.10.520.20">
    <property type="entry name" value="N-terminal domain of the delta subunit of the F1F0-ATP synthase"/>
    <property type="match status" value="1"/>
</dbReference>
<keyword evidence="6 8" id="KW-0139">CF(1)</keyword>
<sequence>MADRIHGEASEAARRYAQAIFDLAKEAKQLDAVEQDFSKFSTAWRESSELRDVARSPLIDPVDKARALVAVAQKLGLSDLGRKAIGTAAQNRRAAELLAIGSVFRSLVLRERGARQVEVIFARQPGDSEKNAVVSALGEKLGAKIEAEISVDESLIGGFIARVGSHQFDASVKAKLDALRLALKSA</sequence>
<keyword evidence="2 8" id="KW-0813">Transport</keyword>
<dbReference type="Proteomes" id="UP000092498">
    <property type="component" value="Chromosome"/>
</dbReference>
<evidence type="ECO:0000256" key="5">
    <source>
        <dbReference type="ARBA" id="ARBA00023136"/>
    </source>
</evidence>
<dbReference type="PRINTS" id="PR00125">
    <property type="entry name" value="ATPASEDELTA"/>
</dbReference>
<dbReference type="InterPro" id="IPR000711">
    <property type="entry name" value="ATPase_OSCP/dsu"/>
</dbReference>
<dbReference type="NCBIfam" id="TIGR01145">
    <property type="entry name" value="ATP_synt_delta"/>
    <property type="match status" value="1"/>
</dbReference>
<dbReference type="GO" id="GO:0045259">
    <property type="term" value="C:proton-transporting ATP synthase complex"/>
    <property type="evidence" value="ECO:0007669"/>
    <property type="project" value="UniProtKB-KW"/>
</dbReference>
<dbReference type="RefSeq" id="WP_228126570.1">
    <property type="nucleotide sequence ID" value="NZ_CP013244.1"/>
</dbReference>
<dbReference type="InterPro" id="IPR026015">
    <property type="entry name" value="ATP_synth_OSCP/delta_N_sf"/>
</dbReference>
<name>A0A1B1AHZ7_9PROT</name>
<comment type="function">
    <text evidence="8">This protein is part of the stalk that links CF(0) to CF(1). It either transmits conformational changes from CF(0) to CF(1) or is implicated in proton conduction.</text>
</comment>
<dbReference type="GO" id="GO:0005886">
    <property type="term" value="C:plasma membrane"/>
    <property type="evidence" value="ECO:0007669"/>
    <property type="project" value="UniProtKB-SubCell"/>
</dbReference>
<dbReference type="PANTHER" id="PTHR11910">
    <property type="entry name" value="ATP SYNTHASE DELTA CHAIN"/>
    <property type="match status" value="1"/>
</dbReference>
<dbReference type="FunCoup" id="A0A1B1AHZ7">
    <property type="interactions" value="394"/>
</dbReference>
<comment type="similarity">
    <text evidence="8">Belongs to the ATPase delta chain family.</text>
</comment>
<evidence type="ECO:0000256" key="1">
    <source>
        <dbReference type="ARBA" id="ARBA00004370"/>
    </source>
</evidence>
<comment type="subcellular location">
    <subcellularLocation>
        <location evidence="8">Cell membrane</location>
        <topology evidence="8">Peripheral membrane protein</topology>
    </subcellularLocation>
    <subcellularLocation>
        <location evidence="1">Membrane</location>
    </subcellularLocation>
</comment>
<evidence type="ECO:0000256" key="6">
    <source>
        <dbReference type="ARBA" id="ARBA00023196"/>
    </source>
</evidence>
<proteinExistence type="inferred from homology"/>
<evidence type="ECO:0000313" key="9">
    <source>
        <dbReference type="EMBL" id="ANP46196.1"/>
    </source>
</evidence>
<dbReference type="Pfam" id="PF00213">
    <property type="entry name" value="OSCP"/>
    <property type="match status" value="1"/>
</dbReference>
<protein>
    <recommendedName>
        <fullName evidence="8">ATP synthase subunit delta</fullName>
    </recommendedName>
    <alternativeName>
        <fullName evidence="8">ATP synthase F(1) sector subunit delta</fullName>
    </alternativeName>
    <alternativeName>
        <fullName evidence="8">F-type ATPase subunit delta</fullName>
        <shortName evidence="8">F-ATPase subunit delta</shortName>
    </alternativeName>
</protein>
<dbReference type="SUPFAM" id="SSF47928">
    <property type="entry name" value="N-terminal domain of the delta subunit of the F1F0-ATP synthase"/>
    <property type="match status" value="1"/>
</dbReference>
<dbReference type="InParanoid" id="A0A1B1AHZ7"/>
<accession>A0A1B1AHZ7</accession>
<keyword evidence="8" id="KW-1003">Cell membrane</keyword>
<organism evidence="9 10">
    <name type="scientific">Candidatus Viadribacter manganicus</name>
    <dbReference type="NCBI Taxonomy" id="1759059"/>
    <lineage>
        <taxon>Bacteria</taxon>
        <taxon>Pseudomonadati</taxon>
        <taxon>Pseudomonadota</taxon>
        <taxon>Alphaproteobacteria</taxon>
        <taxon>Hyphomonadales</taxon>
        <taxon>Hyphomonadaceae</taxon>
        <taxon>Candidatus Viadribacter</taxon>
    </lineage>
</organism>
<evidence type="ECO:0000313" key="10">
    <source>
        <dbReference type="Proteomes" id="UP000092498"/>
    </source>
</evidence>